<proteinExistence type="predicted"/>
<evidence type="ECO:0000313" key="2">
    <source>
        <dbReference type="Proteomes" id="UP001524547"/>
    </source>
</evidence>
<protein>
    <submittedName>
        <fullName evidence="1">DUF1636 domain-containing protein</fullName>
    </submittedName>
</protein>
<organism evidence="1 2">
    <name type="scientific">Rhizosaccharibacter radicis</name>
    <dbReference type="NCBI Taxonomy" id="2782605"/>
    <lineage>
        <taxon>Bacteria</taxon>
        <taxon>Pseudomonadati</taxon>
        <taxon>Pseudomonadota</taxon>
        <taxon>Alphaproteobacteria</taxon>
        <taxon>Acetobacterales</taxon>
        <taxon>Acetobacteraceae</taxon>
        <taxon>Rhizosaccharibacter</taxon>
    </lineage>
</organism>
<evidence type="ECO:0000313" key="1">
    <source>
        <dbReference type="EMBL" id="MCQ8241294.1"/>
    </source>
</evidence>
<keyword evidence="2" id="KW-1185">Reference proteome</keyword>
<dbReference type="Pfam" id="PF07845">
    <property type="entry name" value="DUF1636"/>
    <property type="match status" value="1"/>
</dbReference>
<comment type="caution">
    <text evidence="1">The sequence shown here is derived from an EMBL/GenBank/DDBJ whole genome shotgun (WGS) entry which is preliminary data.</text>
</comment>
<dbReference type="InterPro" id="IPR012863">
    <property type="entry name" value="DUF1636"/>
</dbReference>
<gene>
    <name evidence="1" type="ORF">NFI88_10635</name>
</gene>
<reference evidence="1 2" key="1">
    <citation type="submission" date="2022-06" db="EMBL/GenBank/DDBJ databases">
        <title>Rhizosaccharibacter gen. nov. sp. nov. KSS12, endophytic bacteria isolated from sugarcane.</title>
        <authorList>
            <person name="Pitiwittayakul N."/>
        </authorList>
    </citation>
    <scope>NUCLEOTIDE SEQUENCE [LARGE SCALE GENOMIC DNA]</scope>
    <source>
        <strain evidence="1 2">KSS12</strain>
    </source>
</reference>
<dbReference type="EMBL" id="JAMZEJ010000006">
    <property type="protein sequence ID" value="MCQ8241294.1"/>
    <property type="molecule type" value="Genomic_DNA"/>
</dbReference>
<accession>A0ABT1VY86</accession>
<name>A0ABT1VY86_9PROT</name>
<sequence length="136" mass="13909">MSEATTTAPPTLHVCVTCRAGRGADEPRPGQALFDALAARIAADDAPAARLEAVECLASCAGGCAAAIADGGTVDGGAPRWTYLLGHLSPDKADDLLLFARAYGASRTGTVMPSRRPASLQDMVLGRVPGTRRSST</sequence>
<dbReference type="RefSeq" id="WP_422920041.1">
    <property type="nucleotide sequence ID" value="NZ_JAMZEJ010000006.1"/>
</dbReference>
<dbReference type="Proteomes" id="UP001524547">
    <property type="component" value="Unassembled WGS sequence"/>
</dbReference>